<proteinExistence type="predicted"/>
<reference evidence="1 2" key="1">
    <citation type="journal article" date="2021" name="Commun. Biol.">
        <title>The genome of Shorea leprosula (Dipterocarpaceae) highlights the ecological relevance of drought in aseasonal tropical rainforests.</title>
        <authorList>
            <person name="Ng K.K.S."/>
            <person name="Kobayashi M.J."/>
            <person name="Fawcett J.A."/>
            <person name="Hatakeyama M."/>
            <person name="Paape T."/>
            <person name="Ng C.H."/>
            <person name="Ang C.C."/>
            <person name="Tnah L.H."/>
            <person name="Lee C.T."/>
            <person name="Nishiyama T."/>
            <person name="Sese J."/>
            <person name="O'Brien M.J."/>
            <person name="Copetti D."/>
            <person name="Mohd Noor M.I."/>
            <person name="Ong R.C."/>
            <person name="Putra M."/>
            <person name="Sireger I.Z."/>
            <person name="Indrioko S."/>
            <person name="Kosugi Y."/>
            <person name="Izuno A."/>
            <person name="Isagi Y."/>
            <person name="Lee S.L."/>
            <person name="Shimizu K.K."/>
        </authorList>
    </citation>
    <scope>NUCLEOTIDE SEQUENCE [LARGE SCALE GENOMIC DNA]</scope>
    <source>
        <strain evidence="1">214</strain>
    </source>
</reference>
<evidence type="ECO:0000313" key="2">
    <source>
        <dbReference type="Proteomes" id="UP001054252"/>
    </source>
</evidence>
<dbReference type="EMBL" id="BPVZ01000008">
    <property type="protein sequence ID" value="GKU94895.1"/>
    <property type="molecule type" value="Genomic_DNA"/>
</dbReference>
<protein>
    <submittedName>
        <fullName evidence="1">Uncharacterized protein</fullName>
    </submittedName>
</protein>
<keyword evidence="2" id="KW-1185">Reference proteome</keyword>
<sequence>MTKGIAEVGIEELAKAGGLSSEEATGIHKVIRQAIAVVEAKGSDPREVW</sequence>
<dbReference type="Proteomes" id="UP001054252">
    <property type="component" value="Unassembled WGS sequence"/>
</dbReference>
<dbReference type="AlphaFoldDB" id="A0AAV5I799"/>
<gene>
    <name evidence="1" type="ORF">SLEP1_g8319</name>
</gene>
<accession>A0AAV5I799</accession>
<evidence type="ECO:0000313" key="1">
    <source>
        <dbReference type="EMBL" id="GKU94895.1"/>
    </source>
</evidence>
<comment type="caution">
    <text evidence="1">The sequence shown here is derived from an EMBL/GenBank/DDBJ whole genome shotgun (WGS) entry which is preliminary data.</text>
</comment>
<organism evidence="1 2">
    <name type="scientific">Rubroshorea leprosula</name>
    <dbReference type="NCBI Taxonomy" id="152421"/>
    <lineage>
        <taxon>Eukaryota</taxon>
        <taxon>Viridiplantae</taxon>
        <taxon>Streptophyta</taxon>
        <taxon>Embryophyta</taxon>
        <taxon>Tracheophyta</taxon>
        <taxon>Spermatophyta</taxon>
        <taxon>Magnoliopsida</taxon>
        <taxon>eudicotyledons</taxon>
        <taxon>Gunneridae</taxon>
        <taxon>Pentapetalae</taxon>
        <taxon>rosids</taxon>
        <taxon>malvids</taxon>
        <taxon>Malvales</taxon>
        <taxon>Dipterocarpaceae</taxon>
        <taxon>Rubroshorea</taxon>
    </lineage>
</organism>
<name>A0AAV5I799_9ROSI</name>